<accession>A0A9P1CJF3</accession>
<organism evidence="2">
    <name type="scientific">Cladocopium goreaui</name>
    <dbReference type="NCBI Taxonomy" id="2562237"/>
    <lineage>
        <taxon>Eukaryota</taxon>
        <taxon>Sar</taxon>
        <taxon>Alveolata</taxon>
        <taxon>Dinophyceae</taxon>
        <taxon>Suessiales</taxon>
        <taxon>Symbiodiniaceae</taxon>
        <taxon>Cladocopium</taxon>
    </lineage>
</organism>
<gene>
    <name evidence="2" type="ORF">C1SCF055_LOCUS19035</name>
</gene>
<evidence type="ECO:0000256" key="1">
    <source>
        <dbReference type="SAM" id="MobiDB-lite"/>
    </source>
</evidence>
<evidence type="ECO:0000313" key="3">
    <source>
        <dbReference type="EMBL" id="CAL1145562.1"/>
    </source>
</evidence>
<feature type="compositionally biased region" description="Basic and acidic residues" evidence="1">
    <location>
        <begin position="1"/>
        <end position="12"/>
    </location>
</feature>
<dbReference type="EMBL" id="CAMXCT020001680">
    <property type="protein sequence ID" value="CAL1145562.1"/>
    <property type="molecule type" value="Genomic_DNA"/>
</dbReference>
<reference evidence="3" key="2">
    <citation type="submission" date="2024-04" db="EMBL/GenBank/DDBJ databases">
        <authorList>
            <person name="Chen Y."/>
            <person name="Shah S."/>
            <person name="Dougan E. K."/>
            <person name="Thang M."/>
            <person name="Chan C."/>
        </authorList>
    </citation>
    <scope>NUCLEOTIDE SEQUENCE [LARGE SCALE GENOMIC DNA]</scope>
</reference>
<sequence length="274" mass="30286">MVSRDGDHDGRPKVGLGHKKSASRDAARKKVSAEASRPENSPEPQKRSREARMSRNQKARNSSSSSRSPKARNSSSSSRSPKARNSSSSSRRAKARNSSSSSRRAKARNSSSSSSSPKARSSSSSSRKGKWKRKRSYQPLRGFDPSKFGGLKSATAAFFMRLLHSKPHDPPYGTWETVRDDGKYQCTLRLTDRAQAATCARKMEYKGQVCRNTGDAEKSAAGLFWDDHGVRATAAMLGPSRKAWKRSTNARDFQESLKAKRQCAEISAKREAQR</sequence>
<proteinExistence type="predicted"/>
<feature type="region of interest" description="Disordered" evidence="1">
    <location>
        <begin position="1"/>
        <end position="146"/>
    </location>
</feature>
<comment type="caution">
    <text evidence="2">The sequence shown here is derived from an EMBL/GenBank/DDBJ whole genome shotgun (WGS) entry which is preliminary data.</text>
</comment>
<dbReference type="EMBL" id="CAMXCT030001680">
    <property type="protein sequence ID" value="CAL4779499.1"/>
    <property type="molecule type" value="Genomic_DNA"/>
</dbReference>
<feature type="compositionally biased region" description="Basic residues" evidence="1">
    <location>
        <begin position="127"/>
        <end position="136"/>
    </location>
</feature>
<feature type="compositionally biased region" description="Basic and acidic residues" evidence="1">
    <location>
        <begin position="22"/>
        <end position="32"/>
    </location>
</feature>
<name>A0A9P1CJF3_9DINO</name>
<dbReference type="EMBL" id="CAMXCT010001680">
    <property type="protein sequence ID" value="CAI3992187.1"/>
    <property type="molecule type" value="Genomic_DNA"/>
</dbReference>
<feature type="compositionally biased region" description="Low complexity" evidence="1">
    <location>
        <begin position="54"/>
        <end position="126"/>
    </location>
</feature>
<reference evidence="2" key="1">
    <citation type="submission" date="2022-10" db="EMBL/GenBank/DDBJ databases">
        <authorList>
            <person name="Chen Y."/>
            <person name="Dougan E. K."/>
            <person name="Chan C."/>
            <person name="Rhodes N."/>
            <person name="Thang M."/>
        </authorList>
    </citation>
    <scope>NUCLEOTIDE SEQUENCE</scope>
</reference>
<evidence type="ECO:0000313" key="4">
    <source>
        <dbReference type="Proteomes" id="UP001152797"/>
    </source>
</evidence>
<protein>
    <submittedName>
        <fullName evidence="2">Uncharacterized protein</fullName>
    </submittedName>
</protein>
<evidence type="ECO:0000313" key="2">
    <source>
        <dbReference type="EMBL" id="CAI3992187.1"/>
    </source>
</evidence>
<feature type="compositionally biased region" description="Basic and acidic residues" evidence="1">
    <location>
        <begin position="44"/>
        <end position="53"/>
    </location>
</feature>
<keyword evidence="4" id="KW-1185">Reference proteome</keyword>
<dbReference type="AlphaFoldDB" id="A0A9P1CJF3"/>
<dbReference type="Proteomes" id="UP001152797">
    <property type="component" value="Unassembled WGS sequence"/>
</dbReference>